<dbReference type="FunFam" id="1.10.287.70:FF:000275">
    <property type="entry name" value="Potassium voltage-gated channel subfamily H member 8"/>
    <property type="match status" value="1"/>
</dbReference>
<feature type="compositionally biased region" description="Polar residues" evidence="16">
    <location>
        <begin position="870"/>
        <end position="886"/>
    </location>
</feature>
<evidence type="ECO:0000256" key="7">
    <source>
        <dbReference type="ARBA" id="ARBA00022882"/>
    </source>
</evidence>
<dbReference type="GO" id="GO:0034702">
    <property type="term" value="C:monoatomic ion channel complex"/>
    <property type="evidence" value="ECO:0007669"/>
    <property type="project" value="UniProtKB-KW"/>
</dbReference>
<dbReference type="Proteomes" id="UP001208570">
    <property type="component" value="Unassembled WGS sequence"/>
</dbReference>
<feature type="compositionally biased region" description="Basic and acidic residues" evidence="16">
    <location>
        <begin position="856"/>
        <end position="869"/>
    </location>
</feature>
<keyword evidence="12" id="KW-0325">Glycoprotein</keyword>
<feature type="transmembrane region" description="Helical" evidence="17">
    <location>
        <begin position="297"/>
        <end position="328"/>
    </location>
</feature>
<evidence type="ECO:0000259" key="19">
    <source>
        <dbReference type="PROSITE" id="PS50113"/>
    </source>
</evidence>
<dbReference type="FunFam" id="2.60.120.10:FF:000061">
    <property type="entry name" value="Potassium voltage-gated channel subfamily H member 3"/>
    <property type="match status" value="1"/>
</dbReference>
<evidence type="ECO:0000256" key="12">
    <source>
        <dbReference type="ARBA" id="ARBA00023180"/>
    </source>
</evidence>
<feature type="region of interest" description="Disordered" evidence="16">
    <location>
        <begin position="831"/>
        <end position="893"/>
    </location>
</feature>
<reference evidence="20" key="1">
    <citation type="journal article" date="2023" name="Mol. Biol. Evol.">
        <title>Third-Generation Sequencing Reveals the Adaptive Role of the Epigenome in Three Deep-Sea Polychaetes.</title>
        <authorList>
            <person name="Perez M."/>
            <person name="Aroh O."/>
            <person name="Sun Y."/>
            <person name="Lan Y."/>
            <person name="Juniper S.K."/>
            <person name="Young C.R."/>
            <person name="Angers B."/>
            <person name="Qian P.Y."/>
        </authorList>
    </citation>
    <scope>NUCLEOTIDE SEQUENCE</scope>
    <source>
        <strain evidence="20">P08H-3</strain>
    </source>
</reference>
<keyword evidence="8" id="KW-0630">Potassium</keyword>
<keyword evidence="4" id="KW-0633">Potassium transport</keyword>
<feature type="transmembrane region" description="Helical" evidence="17">
    <location>
        <begin position="395"/>
        <end position="415"/>
    </location>
</feature>
<feature type="compositionally biased region" description="Polar residues" evidence="16">
    <location>
        <begin position="1186"/>
        <end position="1196"/>
    </location>
</feature>
<sequence>MEGYTNCRTVTHRTVTHRTVAHRTAAYRTAAHLDTYLVSKRPGPLTRSFMLLSGAFLTSANECTPYQPAAMLVDCIMPTLVDVSVLRDGQRCGFVWQVKQATTVENRTGSPFLCLLDIVPIKNEKGEVVLFLASHKDISRDHNGDFSSYENHDLNGLLLRTLKLLSIPASRSSTFYPRSPPQESCSDPPDNFELNERVGRAISDGIVVIFVADIKPRGGTGYGRERSYAITPPGEDLDDEPGDAYKYQRRRSRAVLYHLSGQFDKQRNAKSKLQLNKQHRSRNIVITATTTTTTTTIIIIIIITAIITAIIIIIFVIILTITIIIAEIKNLSGNNVPEYKVQEIKRPRLILLHYGIFKIGWDWLILLCTFYIAIIVPYNAAFVSVDSEDGSNERASIVSDVIVEMLFIIDILLNFRTTYVSKSGQVVYTPRLIAINYIKGWFLLDLLAAIPFDLLYAFQVNTGTLIHLLKVARLLRLARLMQKMERYSQYSFVVLTLLMAMFTVLAHWLACIWYFIGKEELERNPPNWTVGWLYQLSEKLDQPIINKTNVPSKGSAYISALYFTCTSLTSVGFGNVSANTNAEKIFSVIAMLIGALMHALVFGNVTAIIQRMYARRAIFHSKTRDLKDFFRAHHIPKPLKRRMQEYFQTMWTLNSGIDIHEVMRDFPIEMQGEIAFELHKEVLELPLFEDASQGCIKAIAMQIKSMFCAPGEFVIHKGDAINYIYFVCNGSMEVLKQDMVVAILGKGDLFGTDLNYTEKIVKSSSDVKSLTYCDLQCIQLDGLVQVLSMYPEFAGKYTTDLQHDLTVNIRDGYVDPEESDSNMITLPAVTLPSISEADELHDEDSDDDEEDECESTENKDQEELDDNRNETTPLSPVDNSQSSNCPLPSFQRGRRSALNLPSSLPSLRREPLVQLPDFGVPLLSENTSPEFRQRLHNTDAWSIEVTNREDYSSKRRRSFEVKRTPPWRRAVLTRMNTDSTLRSPKINQTITESNGQPQQQASNGSHGANSAEEFNPRELHLEMEQTQLTMERLDKQISELTEKVNSLGNDVHSILDILRKQHSTTAERDNLRGAPSGAGDGTSGEHSHSRSMSHGHLLQMAPPTTHKGHHHWLAGSTSLGSEGSLSGILKTGAGDKMLPGGHRVDFLETTSSAPPSAGSFEESAAGGKKFDAQTVHSFVYDDNLTDDGSQSVNRQPSMERLEQLPLFEPRQGEGSGGTERTQSRGQHMRQLGAAGVGLL</sequence>
<comment type="caution">
    <text evidence="20">The sequence shown here is derived from an EMBL/GenBank/DDBJ whole genome shotgun (WGS) entry which is preliminary data.</text>
</comment>
<evidence type="ECO:0000256" key="17">
    <source>
        <dbReference type="SAM" id="Phobius"/>
    </source>
</evidence>
<feature type="compositionally biased region" description="Polar residues" evidence="16">
    <location>
        <begin position="990"/>
        <end position="1008"/>
    </location>
</feature>
<dbReference type="InterPro" id="IPR050818">
    <property type="entry name" value="KCNH_animal-type"/>
</dbReference>
<dbReference type="InterPro" id="IPR018490">
    <property type="entry name" value="cNMP-bd_dom_sf"/>
</dbReference>
<dbReference type="SUPFAM" id="SSF51206">
    <property type="entry name" value="cAMP-binding domain-like"/>
    <property type="match status" value="1"/>
</dbReference>
<evidence type="ECO:0000256" key="14">
    <source>
        <dbReference type="ARBA" id="ARBA00034430"/>
    </source>
</evidence>
<comment type="subcellular location">
    <subcellularLocation>
        <location evidence="1">Cell membrane</location>
        <topology evidence="1">Multi-pass membrane protein</topology>
    </subcellularLocation>
</comment>
<dbReference type="AlphaFoldDB" id="A0AAD9MZB1"/>
<dbReference type="InterPro" id="IPR014710">
    <property type="entry name" value="RmlC-like_jellyroll"/>
</dbReference>
<keyword evidence="6" id="KW-0631">Potassium channel</keyword>
<evidence type="ECO:0000256" key="16">
    <source>
        <dbReference type="SAM" id="MobiDB-lite"/>
    </source>
</evidence>
<evidence type="ECO:0000256" key="15">
    <source>
        <dbReference type="SAM" id="Coils"/>
    </source>
</evidence>
<feature type="transmembrane region" description="Helical" evidence="17">
    <location>
        <begin position="585"/>
        <end position="609"/>
    </location>
</feature>
<keyword evidence="3" id="KW-1003">Cell membrane</keyword>
<keyword evidence="21" id="KW-1185">Reference proteome</keyword>
<dbReference type="Pfam" id="PF00027">
    <property type="entry name" value="cNMP_binding"/>
    <property type="match status" value="1"/>
</dbReference>
<evidence type="ECO:0000256" key="13">
    <source>
        <dbReference type="ARBA" id="ARBA00023303"/>
    </source>
</evidence>
<evidence type="ECO:0000313" key="20">
    <source>
        <dbReference type="EMBL" id="KAK2148539.1"/>
    </source>
</evidence>
<feature type="domain" description="Cyclic nucleotide-binding" evidence="18">
    <location>
        <begin position="687"/>
        <end position="804"/>
    </location>
</feature>
<keyword evidence="13" id="KW-0407">Ion channel</keyword>
<evidence type="ECO:0000256" key="1">
    <source>
        <dbReference type="ARBA" id="ARBA00004651"/>
    </source>
</evidence>
<dbReference type="PRINTS" id="PR01463">
    <property type="entry name" value="EAGCHANLFMLY"/>
</dbReference>
<dbReference type="InterPro" id="IPR000595">
    <property type="entry name" value="cNMP-bd_dom"/>
</dbReference>
<dbReference type="SMART" id="SM00100">
    <property type="entry name" value="cNMP"/>
    <property type="match status" value="1"/>
</dbReference>
<dbReference type="InterPro" id="IPR003967">
    <property type="entry name" value="K_chnl_volt-dep_ERG"/>
</dbReference>
<keyword evidence="11 17" id="KW-0472">Membrane</keyword>
<dbReference type="GO" id="GO:0005242">
    <property type="term" value="F:inward rectifier potassium channel activity"/>
    <property type="evidence" value="ECO:0007669"/>
    <property type="project" value="UniProtKB-ARBA"/>
</dbReference>
<evidence type="ECO:0000256" key="9">
    <source>
        <dbReference type="ARBA" id="ARBA00022989"/>
    </source>
</evidence>
<dbReference type="InterPro" id="IPR000700">
    <property type="entry name" value="PAS-assoc_C"/>
</dbReference>
<feature type="coiled-coil region" evidence="15">
    <location>
        <begin position="1023"/>
        <end position="1050"/>
    </location>
</feature>
<proteinExistence type="predicted"/>
<dbReference type="Gene3D" id="3.30.450.20">
    <property type="entry name" value="PAS domain"/>
    <property type="match status" value="1"/>
</dbReference>
<comment type="catalytic activity">
    <reaction evidence="14">
        <text>K(+)(in) = K(+)(out)</text>
        <dbReference type="Rhea" id="RHEA:29463"/>
        <dbReference type="ChEBI" id="CHEBI:29103"/>
    </reaction>
</comment>
<feature type="transmembrane region" description="Helical" evidence="17">
    <location>
        <begin position="450"/>
        <end position="469"/>
    </location>
</feature>
<dbReference type="InterPro" id="IPR003938">
    <property type="entry name" value="K_chnl_volt-dep_EAG/ELK/ERG"/>
</dbReference>
<evidence type="ECO:0000256" key="8">
    <source>
        <dbReference type="ARBA" id="ARBA00022958"/>
    </source>
</evidence>
<name>A0AAD9MZB1_9ANNE</name>
<evidence type="ECO:0000256" key="6">
    <source>
        <dbReference type="ARBA" id="ARBA00022826"/>
    </source>
</evidence>
<keyword evidence="9 17" id="KW-1133">Transmembrane helix</keyword>
<evidence type="ECO:0000256" key="2">
    <source>
        <dbReference type="ARBA" id="ARBA00022448"/>
    </source>
</evidence>
<feature type="transmembrane region" description="Helical" evidence="17">
    <location>
        <begin position="349"/>
        <end position="375"/>
    </location>
</feature>
<feature type="transmembrane region" description="Helical" evidence="17">
    <location>
        <begin position="490"/>
        <end position="516"/>
    </location>
</feature>
<evidence type="ECO:0000256" key="11">
    <source>
        <dbReference type="ARBA" id="ARBA00023136"/>
    </source>
</evidence>
<dbReference type="PANTHER" id="PTHR10217">
    <property type="entry name" value="VOLTAGE AND LIGAND GATED POTASSIUM CHANNEL"/>
    <property type="match status" value="1"/>
</dbReference>
<dbReference type="InterPro" id="IPR005821">
    <property type="entry name" value="Ion_trans_dom"/>
</dbReference>
<feature type="region of interest" description="Disordered" evidence="16">
    <location>
        <begin position="1064"/>
        <end position="1120"/>
    </location>
</feature>
<evidence type="ECO:0000256" key="3">
    <source>
        <dbReference type="ARBA" id="ARBA00022475"/>
    </source>
</evidence>
<dbReference type="GO" id="GO:0005886">
    <property type="term" value="C:plasma membrane"/>
    <property type="evidence" value="ECO:0007669"/>
    <property type="project" value="UniProtKB-SubCell"/>
</dbReference>
<evidence type="ECO:0000256" key="10">
    <source>
        <dbReference type="ARBA" id="ARBA00023065"/>
    </source>
</evidence>
<keyword evidence="7" id="KW-0851">Voltage-gated channel</keyword>
<dbReference type="GO" id="GO:0042391">
    <property type="term" value="P:regulation of membrane potential"/>
    <property type="evidence" value="ECO:0007669"/>
    <property type="project" value="TreeGrafter"/>
</dbReference>
<feature type="compositionally biased region" description="Acidic residues" evidence="16">
    <location>
        <begin position="836"/>
        <end position="855"/>
    </location>
</feature>
<dbReference type="PANTHER" id="PTHR10217:SF637">
    <property type="entry name" value="EAG-LIKE K[+] CHANNEL, ISOFORM A"/>
    <property type="match status" value="1"/>
</dbReference>
<evidence type="ECO:0000259" key="18">
    <source>
        <dbReference type="PROSITE" id="PS50042"/>
    </source>
</evidence>
<dbReference type="FunFam" id="1.10.1200.260:FF:000002">
    <property type="entry name" value="Potassium voltage-gated channel subfamily H member 8"/>
    <property type="match status" value="1"/>
</dbReference>
<evidence type="ECO:0000256" key="4">
    <source>
        <dbReference type="ARBA" id="ARBA00022538"/>
    </source>
</evidence>
<organism evidence="20 21">
    <name type="scientific">Paralvinella palmiformis</name>
    <dbReference type="NCBI Taxonomy" id="53620"/>
    <lineage>
        <taxon>Eukaryota</taxon>
        <taxon>Metazoa</taxon>
        <taxon>Spiralia</taxon>
        <taxon>Lophotrochozoa</taxon>
        <taxon>Annelida</taxon>
        <taxon>Polychaeta</taxon>
        <taxon>Sedentaria</taxon>
        <taxon>Canalipalpata</taxon>
        <taxon>Terebellida</taxon>
        <taxon>Terebelliformia</taxon>
        <taxon>Alvinellidae</taxon>
        <taxon>Paralvinella</taxon>
    </lineage>
</organism>
<dbReference type="PROSITE" id="PS50113">
    <property type="entry name" value="PAC"/>
    <property type="match status" value="1"/>
</dbReference>
<feature type="region of interest" description="Disordered" evidence="16">
    <location>
        <begin position="1181"/>
        <end position="1239"/>
    </location>
</feature>
<dbReference type="Gene3D" id="2.60.120.10">
    <property type="entry name" value="Jelly Rolls"/>
    <property type="match status" value="1"/>
</dbReference>
<keyword evidence="10" id="KW-0406">Ion transport</keyword>
<keyword evidence="5 17" id="KW-0812">Transmembrane</keyword>
<feature type="region of interest" description="Disordered" evidence="16">
    <location>
        <begin position="990"/>
        <end position="1011"/>
    </location>
</feature>
<accession>A0AAD9MZB1</accession>
<evidence type="ECO:0000256" key="5">
    <source>
        <dbReference type="ARBA" id="ARBA00022692"/>
    </source>
</evidence>
<dbReference type="CDD" id="cd00038">
    <property type="entry name" value="CAP_ED"/>
    <property type="match status" value="1"/>
</dbReference>
<dbReference type="SUPFAM" id="SSF81324">
    <property type="entry name" value="Voltage-gated potassium channels"/>
    <property type="match status" value="1"/>
</dbReference>
<dbReference type="Gene3D" id="1.10.1200.260">
    <property type="match status" value="1"/>
</dbReference>
<dbReference type="PROSITE" id="PS50042">
    <property type="entry name" value="CNMP_BINDING_3"/>
    <property type="match status" value="1"/>
</dbReference>
<feature type="domain" description="PAC" evidence="19">
    <location>
        <begin position="97"/>
        <end position="150"/>
    </location>
</feature>
<protein>
    <submittedName>
        <fullName evidence="20">Uncharacterized protein</fullName>
    </submittedName>
</protein>
<evidence type="ECO:0000313" key="21">
    <source>
        <dbReference type="Proteomes" id="UP001208570"/>
    </source>
</evidence>
<keyword evidence="2" id="KW-0813">Transport</keyword>
<dbReference type="Pfam" id="PF00520">
    <property type="entry name" value="Ion_trans"/>
    <property type="match status" value="1"/>
</dbReference>
<dbReference type="EMBL" id="JAODUP010000492">
    <property type="protein sequence ID" value="KAK2148539.1"/>
    <property type="molecule type" value="Genomic_DNA"/>
</dbReference>
<dbReference type="Gene3D" id="1.10.287.70">
    <property type="match status" value="1"/>
</dbReference>
<keyword evidence="15" id="KW-0175">Coiled coil</keyword>
<gene>
    <name evidence="20" type="ORF">LSH36_492g08013</name>
</gene>
<dbReference type="PRINTS" id="PR01470">
    <property type="entry name" value="ERGCHANNEL"/>
</dbReference>